<gene>
    <name evidence="2" type="ORF">SaccyDRAFT_3563</name>
</gene>
<dbReference type="HOGENOM" id="CLU_019399_0_1_11"/>
<evidence type="ECO:0000256" key="1">
    <source>
        <dbReference type="SAM" id="MobiDB-lite"/>
    </source>
</evidence>
<feature type="region of interest" description="Disordered" evidence="1">
    <location>
        <begin position="1"/>
        <end position="22"/>
    </location>
</feature>
<proteinExistence type="predicted"/>
<organism evidence="2 3">
    <name type="scientific">Saccharomonospora cyanea NA-134</name>
    <dbReference type="NCBI Taxonomy" id="882082"/>
    <lineage>
        <taxon>Bacteria</taxon>
        <taxon>Bacillati</taxon>
        <taxon>Actinomycetota</taxon>
        <taxon>Actinomycetes</taxon>
        <taxon>Pseudonocardiales</taxon>
        <taxon>Pseudonocardiaceae</taxon>
        <taxon>Saccharomonospora</taxon>
    </lineage>
</organism>
<dbReference type="InterPro" id="IPR052750">
    <property type="entry name" value="GH18_Chitinase"/>
</dbReference>
<dbReference type="RefSeq" id="WP_005458159.1">
    <property type="nucleotide sequence ID" value="NZ_CM001440.1"/>
</dbReference>
<evidence type="ECO:0008006" key="4">
    <source>
        <dbReference type="Google" id="ProtNLM"/>
    </source>
</evidence>
<evidence type="ECO:0000313" key="2">
    <source>
        <dbReference type="EMBL" id="EHR62391.1"/>
    </source>
</evidence>
<dbReference type="AlphaFoldDB" id="H5XDR1"/>
<accession>H5XDR1</accession>
<protein>
    <recommendedName>
        <fullName evidence="4">Chitinase</fullName>
    </recommendedName>
</protein>
<dbReference type="OrthoDB" id="99456at2"/>
<name>H5XDR1_9PSEU</name>
<dbReference type="PANTHER" id="PTHR42976">
    <property type="entry name" value="BIFUNCTIONAL CHITINASE/LYSOZYME-RELATED"/>
    <property type="match status" value="1"/>
</dbReference>
<dbReference type="eggNOG" id="COG3979">
    <property type="taxonomic scope" value="Bacteria"/>
</dbReference>
<dbReference type="STRING" id="882082.SaccyDRAFT_3563"/>
<dbReference type="Proteomes" id="UP000002791">
    <property type="component" value="Chromosome"/>
</dbReference>
<evidence type="ECO:0000313" key="3">
    <source>
        <dbReference type="Proteomes" id="UP000002791"/>
    </source>
</evidence>
<sequence length="349" mass="36905">MSFGVLRTPAADTASTAGPTGNGRDLARTGCVVLALLLLGACSAEPVARRVPAAPYVYVGKDLPPLTDIAVSTGVDRFVLSFLLAEDGRCAPAWNGRRPVADPAITAEVDRLRDRGGAVTVASGGARGHYLENECATPEQLATAYGTALTKLGADTLDVDVEQDVPVVRVAEALALVRQRHAVALVVTVPVEDAATGLTPSGLALLRALRERGLDVTVNAMVMNLPARGDWLTTLTTSAERVTDQIQRLWGHDDRADAYARLGITYMAGRNDTGPVTTVANARALREFATDRSVGFLGFWSLNRDNGDCPGLSTASSRCSGLRQRPHAFTRSLAQEPRSTHQQAGGNQP</sequence>
<reference evidence="2 3" key="1">
    <citation type="submission" date="2011-11" db="EMBL/GenBank/DDBJ databases">
        <title>The Noncontiguous Finished sequence of Saccharomonospora cyanea NA-134.</title>
        <authorList>
            <consortium name="US DOE Joint Genome Institute"/>
            <person name="Lucas S."/>
            <person name="Han J."/>
            <person name="Lapidus A."/>
            <person name="Cheng J.-F."/>
            <person name="Goodwin L."/>
            <person name="Pitluck S."/>
            <person name="Peters L."/>
            <person name="Ovchinnikova G."/>
            <person name="Lu M."/>
            <person name="Detter J.C."/>
            <person name="Han C."/>
            <person name="Tapia R."/>
            <person name="Land M."/>
            <person name="Hauser L."/>
            <person name="Kyrpides N."/>
            <person name="Ivanova N."/>
            <person name="Pagani I."/>
            <person name="Brambilla E.-M."/>
            <person name="Klenk H.-P."/>
            <person name="Woyke T."/>
        </authorList>
    </citation>
    <scope>NUCLEOTIDE SEQUENCE [LARGE SCALE GENOMIC DNA]</scope>
    <source>
        <strain evidence="2 3">NA-134</strain>
    </source>
</reference>
<keyword evidence="3" id="KW-1185">Reference proteome</keyword>
<dbReference type="EMBL" id="CM001440">
    <property type="protein sequence ID" value="EHR62391.1"/>
    <property type="molecule type" value="Genomic_DNA"/>
</dbReference>
<dbReference type="PANTHER" id="PTHR42976:SF1">
    <property type="entry name" value="GH18 DOMAIN-CONTAINING PROTEIN-RELATED"/>
    <property type="match status" value="1"/>
</dbReference>
<dbReference type="Gene3D" id="3.20.20.80">
    <property type="entry name" value="Glycosidases"/>
    <property type="match status" value="1"/>
</dbReference>